<dbReference type="SUPFAM" id="SSF49879">
    <property type="entry name" value="SMAD/FHA domain"/>
    <property type="match status" value="1"/>
</dbReference>
<dbReference type="AlphaFoldDB" id="A0AAV0VC31"/>
<accession>A0AAV0VC31</accession>
<dbReference type="PANTHER" id="PTHR47691">
    <property type="entry name" value="REGULATOR-RELATED"/>
    <property type="match status" value="1"/>
</dbReference>
<dbReference type="EMBL" id="CANTFM010002348">
    <property type="protein sequence ID" value="CAI5746033.1"/>
    <property type="molecule type" value="Genomic_DNA"/>
</dbReference>
<reference evidence="3" key="1">
    <citation type="submission" date="2022-12" db="EMBL/GenBank/DDBJ databases">
        <authorList>
            <person name="Webb A."/>
        </authorList>
    </citation>
    <scope>NUCLEOTIDE SEQUENCE</scope>
    <source>
        <strain evidence="3">Pd1</strain>
    </source>
</reference>
<dbReference type="InterPro" id="IPR027417">
    <property type="entry name" value="P-loop_NTPase"/>
</dbReference>
<feature type="domain" description="FHA" evidence="2">
    <location>
        <begin position="375"/>
        <end position="440"/>
    </location>
</feature>
<name>A0AAV0VC31_9STRA</name>
<dbReference type="Gene3D" id="2.60.200.20">
    <property type="match status" value="1"/>
</dbReference>
<evidence type="ECO:0000313" key="4">
    <source>
        <dbReference type="Proteomes" id="UP001162029"/>
    </source>
</evidence>
<feature type="region of interest" description="Disordered" evidence="1">
    <location>
        <begin position="542"/>
        <end position="563"/>
    </location>
</feature>
<dbReference type="PROSITE" id="PS50006">
    <property type="entry name" value="FHA_DOMAIN"/>
    <property type="match status" value="1"/>
</dbReference>
<dbReference type="Pfam" id="PF00498">
    <property type="entry name" value="FHA"/>
    <property type="match status" value="1"/>
</dbReference>
<dbReference type="SMART" id="SM00240">
    <property type="entry name" value="FHA"/>
    <property type="match status" value="1"/>
</dbReference>
<dbReference type="PANTHER" id="PTHR47691:SF3">
    <property type="entry name" value="HTH-TYPE TRANSCRIPTIONAL REGULATOR RV0890C-RELATED"/>
    <property type="match status" value="1"/>
</dbReference>
<feature type="region of interest" description="Disordered" evidence="1">
    <location>
        <begin position="240"/>
        <end position="259"/>
    </location>
</feature>
<evidence type="ECO:0000259" key="2">
    <source>
        <dbReference type="PROSITE" id="PS50006"/>
    </source>
</evidence>
<dbReference type="SUPFAM" id="SSF52540">
    <property type="entry name" value="P-loop containing nucleoside triphosphate hydrolases"/>
    <property type="match status" value="1"/>
</dbReference>
<sequence>MEAGRRKRALEDDDDDDDDCRTSPRALYENENISPRPLYAQVGLPTSVGSLPGVGGVGAERGRVTDAVKSRRLNVDIDEASATRTALASSISPVLQVFTNDTDAARSPSQTGNAPFVSSPYEMKKAACALKRAMFALRGAESHGRPTISTSLGTSGLVPEHKTSPLGRLGEVPVRVQAKGVSPMGNLEQKSPVMQGKSAGENLLGARGLPTISHLLKAAGHGNSTNPVFESMNTPYRVPAAASTTTPSSKQQTKRQPFPLFPRRTLETIKGVKTPVLNPGGMLNVSNAPLRSFHVDDLSSDEELVGIPGPDILDLEVSFSQDKLGDLSFTENNVEEKVALILCDGLANSLTKFERDRMEVLNLFIMPLTQQSSPIMLGREQFQNVFGDNIRGGSLSLLSRRHCLIHVENMTSRDNYDKVGVKVRIEDTSTNGSRVNGIQLNNGETHELELNDIVTLLTVRRDEDDVSLGYKLIRSDPAPEHNTRKSKKNRHDGRYVRPSDKFLCELPNLTNCCDSSPVQESNIASLHAIPARAVVQEMRHLASAGASDPNDTQFFSTPKDEMEMSKPKMVQQISIVTRKIRCTILFADQSTQDFPESSQPLEEASFDYREELSEVLSAFALIDAFDASPYRCATTESIKEAIHDGSDVLFYAGGGDENHLVVEAPNGLSARLEKDDVLQLLSSAKSAMKKLVVVISPSREPACLLAKCGVPHVCFLSSDSKHSLRVTAFIRALVAGLLKGFSVEKSYTLAEFVAINDLLPIMRPSDQICEMLPQAGATDINAMVLLSGSFIPVLATHFLGRDAEVEKVKAALGQKVRVCNIYGPRGVGKSSIAIHIAKTSYRTRTYRNGVHYFAVDKLVKLIQNGINLALTGSQSQSRLQRNECEDTLPQVMDEVETLLRSLSETDPSYYPTTLVVLDGCDIVLPVLEVFVLNTIRTFPGVQILITSAERVRIDTDDDEFMPERAICIEELGKLDCARLFMKQARGHLTSSQFRQYFPDSDIEAISDDERLLGTKGNLFWIARLVYELESQAASSSRCF</sequence>
<keyword evidence="4" id="KW-1185">Reference proteome</keyword>
<evidence type="ECO:0000256" key="1">
    <source>
        <dbReference type="SAM" id="MobiDB-lite"/>
    </source>
</evidence>
<dbReference type="InterPro" id="IPR008984">
    <property type="entry name" value="SMAD_FHA_dom_sf"/>
</dbReference>
<protein>
    <recommendedName>
        <fullName evidence="2">FHA domain-containing protein</fullName>
    </recommendedName>
</protein>
<gene>
    <name evidence="3" type="ORF">PDE001_LOCUS11054</name>
</gene>
<comment type="caution">
    <text evidence="3">The sequence shown here is derived from an EMBL/GenBank/DDBJ whole genome shotgun (WGS) entry which is preliminary data.</text>
</comment>
<evidence type="ECO:0000313" key="3">
    <source>
        <dbReference type="EMBL" id="CAI5746033.1"/>
    </source>
</evidence>
<dbReference type="InterPro" id="IPR000253">
    <property type="entry name" value="FHA_dom"/>
</dbReference>
<dbReference type="Gene3D" id="3.40.50.300">
    <property type="entry name" value="P-loop containing nucleotide triphosphate hydrolases"/>
    <property type="match status" value="1"/>
</dbReference>
<feature type="region of interest" description="Disordered" evidence="1">
    <location>
        <begin position="1"/>
        <end position="34"/>
    </location>
</feature>
<feature type="region of interest" description="Disordered" evidence="1">
    <location>
        <begin position="143"/>
        <end position="167"/>
    </location>
</feature>
<proteinExistence type="predicted"/>
<dbReference type="Proteomes" id="UP001162029">
    <property type="component" value="Unassembled WGS sequence"/>
</dbReference>
<feature type="region of interest" description="Disordered" evidence="1">
    <location>
        <begin position="475"/>
        <end position="494"/>
    </location>
</feature>
<organism evidence="3 4">
    <name type="scientific">Peronospora destructor</name>
    <dbReference type="NCBI Taxonomy" id="86335"/>
    <lineage>
        <taxon>Eukaryota</taxon>
        <taxon>Sar</taxon>
        <taxon>Stramenopiles</taxon>
        <taxon>Oomycota</taxon>
        <taxon>Peronosporomycetes</taxon>
        <taxon>Peronosporales</taxon>
        <taxon>Peronosporaceae</taxon>
        <taxon>Peronospora</taxon>
    </lineage>
</organism>
<feature type="compositionally biased region" description="Low complexity" evidence="1">
    <location>
        <begin position="240"/>
        <end position="249"/>
    </location>
</feature>